<reference evidence="1 2" key="1">
    <citation type="submission" date="2018-11" db="EMBL/GenBank/DDBJ databases">
        <title>Genomic Encyclopedia of Type Strains, Phase IV (KMG-IV): sequencing the most valuable type-strain genomes for metagenomic binning, comparative biology and taxonomic classification.</title>
        <authorList>
            <person name="Goeker M."/>
        </authorList>
    </citation>
    <scope>NUCLEOTIDE SEQUENCE [LARGE SCALE GENOMIC DNA]</scope>
    <source>
        <strain evidence="1 2">DSM 100316</strain>
    </source>
</reference>
<dbReference type="SUPFAM" id="SSF52540">
    <property type="entry name" value="P-loop containing nucleoside triphosphate hydrolases"/>
    <property type="match status" value="1"/>
</dbReference>
<dbReference type="GO" id="GO:0016301">
    <property type="term" value="F:kinase activity"/>
    <property type="evidence" value="ECO:0007669"/>
    <property type="project" value="UniProtKB-KW"/>
</dbReference>
<dbReference type="Gene3D" id="3.40.50.300">
    <property type="entry name" value="P-loop containing nucleotide triphosphate hydrolases"/>
    <property type="match status" value="1"/>
</dbReference>
<dbReference type="EMBL" id="RKHR01000004">
    <property type="protein sequence ID" value="ROS01693.1"/>
    <property type="molecule type" value="Genomic_DNA"/>
</dbReference>
<dbReference type="RefSeq" id="WP_123712457.1">
    <property type="nucleotide sequence ID" value="NZ_RKHR01000004.1"/>
</dbReference>
<dbReference type="PANTHER" id="PTHR10285">
    <property type="entry name" value="URIDINE KINASE"/>
    <property type="match status" value="1"/>
</dbReference>
<dbReference type="InterPro" id="IPR027417">
    <property type="entry name" value="P-loop_NTPase"/>
</dbReference>
<dbReference type="OrthoDB" id="455474at2"/>
<dbReference type="Proteomes" id="UP000275394">
    <property type="component" value="Unassembled WGS sequence"/>
</dbReference>
<name>A0A3N2DPG5_9GAMM</name>
<proteinExistence type="predicted"/>
<comment type="caution">
    <text evidence="1">The sequence shown here is derived from an EMBL/GenBank/DDBJ whole genome shotgun (WGS) entry which is preliminary data.</text>
</comment>
<dbReference type="AlphaFoldDB" id="A0A3N2DPG5"/>
<organism evidence="1 2">
    <name type="scientific">Sinobacterium caligoides</name>
    <dbReference type="NCBI Taxonomy" id="933926"/>
    <lineage>
        <taxon>Bacteria</taxon>
        <taxon>Pseudomonadati</taxon>
        <taxon>Pseudomonadota</taxon>
        <taxon>Gammaproteobacteria</taxon>
        <taxon>Cellvibrionales</taxon>
        <taxon>Spongiibacteraceae</taxon>
        <taxon>Sinobacterium</taxon>
    </lineage>
</organism>
<evidence type="ECO:0000313" key="2">
    <source>
        <dbReference type="Proteomes" id="UP000275394"/>
    </source>
</evidence>
<keyword evidence="1" id="KW-0808">Transferase</keyword>
<accession>A0A3N2DPG5</accession>
<keyword evidence="2" id="KW-1185">Reference proteome</keyword>
<keyword evidence="1" id="KW-0418">Kinase</keyword>
<gene>
    <name evidence="1" type="ORF">EDC56_2138</name>
</gene>
<sequence length="314" mass="35533">MPSSELRQFIDTQVLPEDYLATAAKHFSPLLEELVERCQRGACVVVGINGCQGSGKSTLAEYLRVRLQSEHQLSTVVLSLDDFYLAKGQRQSLADTVHPLLASRGVPGTHDTRLMLRTLARLRSGVGASVRVPRFDKAADDRCAPGACDEVKTPCDIIILEGWCLGATAQPAQMLLAPVNEFERHADSDGRWRRYSNDSLGGDYQRIFEQVDSWVMLRAPSFQVVYQWRLQQEQKLADKLRSSGPQQGKLREQNEEAAALMSVDEIDRFVQFFQRLTEHMLVTLPARVDHLYQLNSERDIIDERHRTYNCDSKA</sequence>
<protein>
    <submittedName>
        <fullName evidence="1">D-glycerate 3-kinase</fullName>
    </submittedName>
</protein>
<evidence type="ECO:0000313" key="1">
    <source>
        <dbReference type="EMBL" id="ROS01693.1"/>
    </source>
</evidence>